<comment type="function">
    <text evidence="1 7">DEAD-box RNA helicase-like protein required for pre-18S rRNA processing, specifically at sites A0, A1, and A2.</text>
</comment>
<dbReference type="EMBL" id="BQKY01000005">
    <property type="protein sequence ID" value="GJN89491.1"/>
    <property type="molecule type" value="Genomic_DNA"/>
</dbReference>
<dbReference type="Proteomes" id="UP001342314">
    <property type="component" value="Unassembled WGS sequence"/>
</dbReference>
<keyword evidence="7" id="KW-0698">rRNA processing</keyword>
<proteinExistence type="inferred from homology"/>
<comment type="caution">
    <text evidence="11">The sequence shown here is derived from an EMBL/GenBank/DDBJ whole genome shotgun (WGS) entry which is preliminary data.</text>
</comment>
<dbReference type="InterPro" id="IPR027417">
    <property type="entry name" value="P-loop_NTPase"/>
</dbReference>
<evidence type="ECO:0000256" key="6">
    <source>
        <dbReference type="ARBA" id="ARBA00023274"/>
    </source>
</evidence>
<protein>
    <recommendedName>
        <fullName evidence="4 7">U3 small nucleolar RNA-associated protein 25</fullName>
        <shortName evidence="7">U3 snoRNA-associated protein 25</shortName>
    </recommendedName>
</protein>
<feature type="compositionally biased region" description="Acidic residues" evidence="8">
    <location>
        <begin position="97"/>
        <end position="110"/>
    </location>
</feature>
<feature type="domain" description="UTP25 C-terminal" evidence="9">
    <location>
        <begin position="496"/>
        <end position="686"/>
    </location>
</feature>
<dbReference type="PANTHER" id="PTHR12933">
    <property type="entry name" value="ORF PROTEIN-RELATED"/>
    <property type="match status" value="1"/>
</dbReference>
<evidence type="ECO:0000256" key="5">
    <source>
        <dbReference type="ARBA" id="ARBA00023242"/>
    </source>
</evidence>
<reference evidence="11 12" key="1">
    <citation type="submission" date="2021-12" db="EMBL/GenBank/DDBJ databases">
        <title>High titer production of polyol ester of fatty acids by Rhodotorula paludigena BS15 towards product separation-free biomass refinery.</title>
        <authorList>
            <person name="Mano J."/>
            <person name="Ono H."/>
            <person name="Tanaka T."/>
            <person name="Naito K."/>
            <person name="Sushida H."/>
            <person name="Ike M."/>
            <person name="Tokuyasu K."/>
            <person name="Kitaoka M."/>
        </authorList>
    </citation>
    <scope>NUCLEOTIDE SEQUENCE [LARGE SCALE GENOMIC DNA]</scope>
    <source>
        <strain evidence="11 12">BS15</strain>
    </source>
</reference>
<keyword evidence="12" id="KW-1185">Reference proteome</keyword>
<comment type="subcellular location">
    <subcellularLocation>
        <location evidence="2 7">Nucleus</location>
        <location evidence="2 7">Nucleolus</location>
    </subcellularLocation>
</comment>
<evidence type="ECO:0000256" key="4">
    <source>
        <dbReference type="ARBA" id="ARBA00015422"/>
    </source>
</evidence>
<keyword evidence="5 7" id="KW-0539">Nucleus</keyword>
<comment type="subunit">
    <text evidence="7">Component of the ribosomal small subunit (SSU) processome composed of at least 40 protein subunits and snoRNA U3.</text>
</comment>
<name>A0AAV5GA57_9BASI</name>
<evidence type="ECO:0000256" key="7">
    <source>
        <dbReference type="RuleBase" id="RU365070"/>
    </source>
</evidence>
<evidence type="ECO:0000259" key="9">
    <source>
        <dbReference type="Pfam" id="PF06862"/>
    </source>
</evidence>
<dbReference type="InterPro" id="IPR053939">
    <property type="entry name" value="UTP25_C"/>
</dbReference>
<comment type="similarity">
    <text evidence="3 7">Belongs to the UTP25 family.</text>
</comment>
<sequence length="700" mass="77604">MVKDMAGQTPATKLLTLLNVQSAKPSAPKRTRDWHALARKAQKTSTATTAAAERARKGLALKLEQAADLLDSDEGAQGPAQVDANDAHGLGQADQDAAGDGDDDGEDDSLADSFARHWSAHAHLVKGKDKAGLEAEHDGAKKGKAVWPGVGDAQVLRSEAVGADEGKVPDLDEAIKLYNPKLLDKLRSRASRTSVPPTQAAWLRTLSTYQDVLFPRVTIGSAEHDAIREASALHAMNHVLKNRTRILKNNEHLAKQALDPSSSSSTAAPPRDTLDQSFTRPKVLLLTPFRNSALAWVQHLVHYLPPSTSLVENYPRFVSEYSLPDGAEDKLVANADQYPPDHVATFAGNIDDSFRCGVKLTRKSAKMFAEFYQADVVVASPLGLRTSIEKDGDSDFLSSIEVLIVDQMDVMLMQNWDHVQFVLERLNHLPATDHGIDFSRVKPWYLDGLAPFLRQSILLSSFDAPELRAVLARQCHNRAGRVRALGAPRGEEEGVLDRVPRGVRQVWSRFDASDPYEEDDRRFEWFTTKTLPTLLKSAVSSSQTIVFVPSYFDFVRVKRHLTKHLSSLGSDFSFAAISEYTPTPDVSRARGAFFAGKKKFLLVTERFHFFRRYRLRGAKTVVFYAPPQHPSYYPEFLSFPFSAPSALEPDADVDASELSAHVVFSRFDLLRLERIVGERDARRMCGVGREAASESRFTFV</sequence>
<evidence type="ECO:0000313" key="12">
    <source>
        <dbReference type="Proteomes" id="UP001342314"/>
    </source>
</evidence>
<keyword evidence="7" id="KW-0690">Ribosome biogenesis</keyword>
<feature type="region of interest" description="Disordered" evidence="8">
    <location>
        <begin position="22"/>
        <end position="53"/>
    </location>
</feature>
<feature type="region of interest" description="Disordered" evidence="8">
    <location>
        <begin position="256"/>
        <end position="275"/>
    </location>
</feature>
<keyword evidence="6 7" id="KW-0687">Ribonucleoprotein</keyword>
<gene>
    <name evidence="11" type="ORF">Rhopal_002478-T1</name>
</gene>
<dbReference type="GO" id="GO:0019843">
    <property type="term" value="F:rRNA binding"/>
    <property type="evidence" value="ECO:0007669"/>
    <property type="project" value="TreeGrafter"/>
</dbReference>
<dbReference type="GO" id="GO:0000462">
    <property type="term" value="P:maturation of SSU-rRNA from tricistronic rRNA transcript (SSU-rRNA, 5.8S rRNA, LSU-rRNA)"/>
    <property type="evidence" value="ECO:0007669"/>
    <property type="project" value="TreeGrafter"/>
</dbReference>
<evidence type="ECO:0000256" key="1">
    <source>
        <dbReference type="ARBA" id="ARBA00002883"/>
    </source>
</evidence>
<accession>A0AAV5GA57</accession>
<dbReference type="Pfam" id="PF06862">
    <property type="entry name" value="Utp25_C"/>
    <property type="match status" value="1"/>
</dbReference>
<dbReference type="PANTHER" id="PTHR12933:SF0">
    <property type="entry name" value="U3 SMALL NUCLEOLAR RNA-ASSOCIATED PROTEIN 25 HOMOLOG"/>
    <property type="match status" value="1"/>
</dbReference>
<feature type="region of interest" description="Disordered" evidence="8">
    <location>
        <begin position="74"/>
        <end position="110"/>
    </location>
</feature>
<evidence type="ECO:0000256" key="8">
    <source>
        <dbReference type="SAM" id="MobiDB-lite"/>
    </source>
</evidence>
<evidence type="ECO:0000313" key="11">
    <source>
        <dbReference type="EMBL" id="GJN89491.1"/>
    </source>
</evidence>
<dbReference type="Gene3D" id="3.40.50.300">
    <property type="entry name" value="P-loop containing nucleotide triphosphate hydrolases"/>
    <property type="match status" value="1"/>
</dbReference>
<dbReference type="InterPro" id="IPR053940">
    <property type="entry name" value="UTP25_NTPase-like"/>
</dbReference>
<feature type="compositionally biased region" description="Low complexity" evidence="8">
    <location>
        <begin position="43"/>
        <end position="52"/>
    </location>
</feature>
<feature type="compositionally biased region" description="Low complexity" evidence="8">
    <location>
        <begin position="87"/>
        <end position="96"/>
    </location>
</feature>
<dbReference type="AlphaFoldDB" id="A0AAV5GA57"/>
<dbReference type="Pfam" id="PF22916">
    <property type="entry name" value="UTP25_NTPase-like"/>
    <property type="match status" value="1"/>
</dbReference>
<organism evidence="11 12">
    <name type="scientific">Rhodotorula paludigena</name>
    <dbReference type="NCBI Taxonomy" id="86838"/>
    <lineage>
        <taxon>Eukaryota</taxon>
        <taxon>Fungi</taxon>
        <taxon>Dikarya</taxon>
        <taxon>Basidiomycota</taxon>
        <taxon>Pucciniomycotina</taxon>
        <taxon>Microbotryomycetes</taxon>
        <taxon>Sporidiobolales</taxon>
        <taxon>Sporidiobolaceae</taxon>
        <taxon>Rhodotorula</taxon>
    </lineage>
</organism>
<evidence type="ECO:0000256" key="2">
    <source>
        <dbReference type="ARBA" id="ARBA00004604"/>
    </source>
</evidence>
<feature type="domain" description="UTP25 NTP hydrolase-like" evidence="10">
    <location>
        <begin position="209"/>
        <end position="482"/>
    </location>
</feature>
<evidence type="ECO:0000259" key="10">
    <source>
        <dbReference type="Pfam" id="PF22916"/>
    </source>
</evidence>
<dbReference type="GO" id="GO:0034511">
    <property type="term" value="F:U3 snoRNA binding"/>
    <property type="evidence" value="ECO:0007669"/>
    <property type="project" value="InterPro"/>
</dbReference>
<evidence type="ECO:0000256" key="3">
    <source>
        <dbReference type="ARBA" id="ARBA00009223"/>
    </source>
</evidence>
<dbReference type="GO" id="GO:0032040">
    <property type="term" value="C:small-subunit processome"/>
    <property type="evidence" value="ECO:0007669"/>
    <property type="project" value="TreeGrafter"/>
</dbReference>
<dbReference type="InterPro" id="IPR010678">
    <property type="entry name" value="UTP25"/>
</dbReference>